<dbReference type="GO" id="GO:0016491">
    <property type="term" value="F:oxidoreductase activity"/>
    <property type="evidence" value="ECO:0007669"/>
    <property type="project" value="InterPro"/>
</dbReference>
<gene>
    <name evidence="2" type="ORF">H3Z83_03810</name>
</gene>
<dbReference type="PROSITE" id="PS51257">
    <property type="entry name" value="PROKAR_LIPOPROTEIN"/>
    <property type="match status" value="1"/>
</dbReference>
<keyword evidence="3" id="KW-1185">Reference proteome</keyword>
<dbReference type="Gene3D" id="3.40.30.10">
    <property type="entry name" value="Glutaredoxin"/>
    <property type="match status" value="1"/>
</dbReference>
<reference evidence="2 3" key="1">
    <citation type="submission" date="2020-07" db="EMBL/GenBank/DDBJ databases">
        <title>Bacterium isolated from marine sediment.</title>
        <authorList>
            <person name="Shang D."/>
            <person name="Du Z.-J."/>
        </authorList>
    </citation>
    <scope>NUCLEOTIDE SEQUENCE [LARGE SCALE GENOMIC DNA]</scope>
    <source>
        <strain evidence="2 3">S7007</strain>
    </source>
</reference>
<feature type="domain" description="Thioredoxin" evidence="1">
    <location>
        <begin position="15"/>
        <end position="163"/>
    </location>
</feature>
<dbReference type="PROSITE" id="PS51352">
    <property type="entry name" value="THIOREDOXIN_2"/>
    <property type="match status" value="1"/>
</dbReference>
<dbReference type="InterPro" id="IPR036249">
    <property type="entry name" value="Thioredoxin-like_sf"/>
</dbReference>
<accession>A0A839AMM7</accession>
<dbReference type="Proteomes" id="UP000563906">
    <property type="component" value="Unassembled WGS sequence"/>
</dbReference>
<protein>
    <submittedName>
        <fullName evidence="2">Redoxin family protein</fullName>
    </submittedName>
</protein>
<dbReference type="SUPFAM" id="SSF52833">
    <property type="entry name" value="Thioredoxin-like"/>
    <property type="match status" value="1"/>
</dbReference>
<dbReference type="RefSeq" id="WP_182124135.1">
    <property type="nucleotide sequence ID" value="NZ_JACGLS010000001.1"/>
</dbReference>
<organism evidence="2 3">
    <name type="scientific">Tenacibaculum pelagium</name>
    <dbReference type="NCBI Taxonomy" id="2759527"/>
    <lineage>
        <taxon>Bacteria</taxon>
        <taxon>Pseudomonadati</taxon>
        <taxon>Bacteroidota</taxon>
        <taxon>Flavobacteriia</taxon>
        <taxon>Flavobacteriales</taxon>
        <taxon>Flavobacteriaceae</taxon>
        <taxon>Tenacibaculum</taxon>
    </lineage>
</organism>
<name>A0A839AMM7_9FLAO</name>
<dbReference type="EMBL" id="JACGLS010000001">
    <property type="protein sequence ID" value="MBA6155648.1"/>
    <property type="molecule type" value="Genomic_DNA"/>
</dbReference>
<proteinExistence type="predicted"/>
<dbReference type="AlphaFoldDB" id="A0A839AMM7"/>
<evidence type="ECO:0000313" key="2">
    <source>
        <dbReference type="EMBL" id="MBA6155648.1"/>
    </source>
</evidence>
<evidence type="ECO:0000313" key="3">
    <source>
        <dbReference type="Proteomes" id="UP000563906"/>
    </source>
</evidence>
<comment type="caution">
    <text evidence="2">The sequence shown here is derived from an EMBL/GenBank/DDBJ whole genome shotgun (WGS) entry which is preliminary data.</text>
</comment>
<evidence type="ECO:0000259" key="1">
    <source>
        <dbReference type="PROSITE" id="PS51352"/>
    </source>
</evidence>
<sequence>MKRVIYALVFVFLVSCNTEKPSAFPLEALNEQFLTIDESPTTFKGILEKNKGKKMMIEVCASWCSECISGIPTVKKLKAENPDVVFIFLSIDKTIPQWKKGIERFFNIEGQHYFLPTALKGGFASSLGIKDIPSYMVVNELGIVSLASATEPGDPRIAAALKE</sequence>
<dbReference type="Pfam" id="PF13905">
    <property type="entry name" value="Thioredoxin_8"/>
    <property type="match status" value="1"/>
</dbReference>
<dbReference type="InterPro" id="IPR013766">
    <property type="entry name" value="Thioredoxin_domain"/>
</dbReference>
<dbReference type="InterPro" id="IPR012336">
    <property type="entry name" value="Thioredoxin-like_fold"/>
</dbReference>